<dbReference type="Proteomes" id="UP000085678">
    <property type="component" value="Unplaced"/>
</dbReference>
<keyword evidence="3" id="KW-1185">Reference proteome</keyword>
<dbReference type="PROSITE" id="PS51186">
    <property type="entry name" value="GNAT"/>
    <property type="match status" value="1"/>
</dbReference>
<dbReference type="KEGG" id="lak:106155500"/>
<proteinExistence type="predicted"/>
<dbReference type="RefSeq" id="XP_013385833.1">
    <property type="nucleotide sequence ID" value="XM_013530379.2"/>
</dbReference>
<evidence type="ECO:0000256" key="1">
    <source>
        <dbReference type="ARBA" id="ARBA00022679"/>
    </source>
</evidence>
<dbReference type="PANTHER" id="PTHR13947:SF37">
    <property type="entry name" value="LD18367P"/>
    <property type="match status" value="1"/>
</dbReference>
<dbReference type="GO" id="GO:0008080">
    <property type="term" value="F:N-acetyltransferase activity"/>
    <property type="evidence" value="ECO:0007669"/>
    <property type="project" value="InterPro"/>
</dbReference>
<organism evidence="3 4">
    <name type="scientific">Lingula anatina</name>
    <name type="common">Brachiopod</name>
    <name type="synonym">Lingula unguis</name>
    <dbReference type="NCBI Taxonomy" id="7574"/>
    <lineage>
        <taxon>Eukaryota</taxon>
        <taxon>Metazoa</taxon>
        <taxon>Spiralia</taxon>
        <taxon>Lophotrochozoa</taxon>
        <taxon>Brachiopoda</taxon>
        <taxon>Linguliformea</taxon>
        <taxon>Lingulata</taxon>
        <taxon>Lingulida</taxon>
        <taxon>Linguloidea</taxon>
        <taxon>Lingulidae</taxon>
        <taxon>Lingula</taxon>
    </lineage>
</organism>
<evidence type="ECO:0000313" key="3">
    <source>
        <dbReference type="Proteomes" id="UP000085678"/>
    </source>
</evidence>
<dbReference type="CDD" id="cd04301">
    <property type="entry name" value="NAT_SF"/>
    <property type="match status" value="1"/>
</dbReference>
<dbReference type="PANTHER" id="PTHR13947">
    <property type="entry name" value="GNAT FAMILY N-ACETYLTRANSFERASE"/>
    <property type="match status" value="1"/>
</dbReference>
<dbReference type="GeneID" id="106155500"/>
<reference evidence="4" key="1">
    <citation type="submission" date="2025-08" db="UniProtKB">
        <authorList>
            <consortium name="RefSeq"/>
        </authorList>
    </citation>
    <scope>IDENTIFICATION</scope>
    <source>
        <tissue evidence="4">Gonads</tissue>
    </source>
</reference>
<sequence length="230" mass="25579">MTEVSEEGESIFCEKAEKEQKTELCPSASNANGLVVRPMSVDDADIVARLTVKAFKAKFEWAVGKKSIEKIVAGQAAENRDPKKYQHRIFIAEYDGKVAGCIGIKFFGDKHKLLKHNYKGMGCLPLLRLRCMAVSQNEDVKDPTACYINELCVAEDYRGKGIGTALLQAAEAEAVKHGCTKTLLHVALGNPALHLYQREGYKKKGEEIDLISYCIIGVKGWYFMEKELIT</sequence>
<dbReference type="OrthoDB" id="6283299at2759"/>
<protein>
    <submittedName>
        <fullName evidence="4">Uncharacterized protein LOC106155500</fullName>
    </submittedName>
</protein>
<name>A0A1S3HI91_LINAN</name>
<evidence type="ECO:0000313" key="4">
    <source>
        <dbReference type="RefSeq" id="XP_013385833.1"/>
    </source>
</evidence>
<dbReference type="InParanoid" id="A0A1S3HI91"/>
<feature type="domain" description="N-acetyltransferase" evidence="2">
    <location>
        <begin position="34"/>
        <end position="229"/>
    </location>
</feature>
<keyword evidence="1" id="KW-0808">Transferase</keyword>
<gene>
    <name evidence="4" type="primary">LOC106155500</name>
</gene>
<dbReference type="InterPro" id="IPR000182">
    <property type="entry name" value="GNAT_dom"/>
</dbReference>
<dbReference type="AlphaFoldDB" id="A0A1S3HI91"/>
<dbReference type="SUPFAM" id="SSF55729">
    <property type="entry name" value="Acyl-CoA N-acyltransferases (Nat)"/>
    <property type="match status" value="1"/>
</dbReference>
<dbReference type="Gene3D" id="3.40.630.30">
    <property type="match status" value="1"/>
</dbReference>
<dbReference type="Pfam" id="PF00583">
    <property type="entry name" value="Acetyltransf_1"/>
    <property type="match status" value="1"/>
</dbReference>
<accession>A0A1S3HI91</accession>
<evidence type="ECO:0000259" key="2">
    <source>
        <dbReference type="PROSITE" id="PS51186"/>
    </source>
</evidence>
<dbReference type="InterPro" id="IPR016181">
    <property type="entry name" value="Acyl_CoA_acyltransferase"/>
</dbReference>
<dbReference type="InterPro" id="IPR050769">
    <property type="entry name" value="NAT_camello-type"/>
</dbReference>